<name>A0A5M3MQ00_CONPW</name>
<dbReference type="Proteomes" id="UP000053558">
    <property type="component" value="Unassembled WGS sequence"/>
</dbReference>
<feature type="non-terminal residue" evidence="1">
    <location>
        <position position="130"/>
    </location>
</feature>
<accession>A0A5M3MQ00</accession>
<feature type="non-terminal residue" evidence="1">
    <location>
        <position position="1"/>
    </location>
</feature>
<reference evidence="2" key="1">
    <citation type="journal article" date="2012" name="Science">
        <title>The Paleozoic origin of enzymatic lignin decomposition reconstructed from 31 fungal genomes.</title>
        <authorList>
            <person name="Floudas D."/>
            <person name="Binder M."/>
            <person name="Riley R."/>
            <person name="Barry K."/>
            <person name="Blanchette R.A."/>
            <person name="Henrissat B."/>
            <person name="Martinez A.T."/>
            <person name="Otillar R."/>
            <person name="Spatafora J.W."/>
            <person name="Yadav J.S."/>
            <person name="Aerts A."/>
            <person name="Benoit I."/>
            <person name="Boyd A."/>
            <person name="Carlson A."/>
            <person name="Copeland A."/>
            <person name="Coutinho P.M."/>
            <person name="de Vries R.P."/>
            <person name="Ferreira P."/>
            <person name="Findley K."/>
            <person name="Foster B."/>
            <person name="Gaskell J."/>
            <person name="Glotzer D."/>
            <person name="Gorecki P."/>
            <person name="Heitman J."/>
            <person name="Hesse C."/>
            <person name="Hori C."/>
            <person name="Igarashi K."/>
            <person name="Jurgens J.A."/>
            <person name="Kallen N."/>
            <person name="Kersten P."/>
            <person name="Kohler A."/>
            <person name="Kuees U."/>
            <person name="Kumar T.K.A."/>
            <person name="Kuo A."/>
            <person name="LaButti K."/>
            <person name="Larrondo L.F."/>
            <person name="Lindquist E."/>
            <person name="Ling A."/>
            <person name="Lombard V."/>
            <person name="Lucas S."/>
            <person name="Lundell T."/>
            <person name="Martin R."/>
            <person name="McLaughlin D.J."/>
            <person name="Morgenstern I."/>
            <person name="Morin E."/>
            <person name="Murat C."/>
            <person name="Nagy L.G."/>
            <person name="Nolan M."/>
            <person name="Ohm R.A."/>
            <person name="Patyshakuliyeva A."/>
            <person name="Rokas A."/>
            <person name="Ruiz-Duenas F.J."/>
            <person name="Sabat G."/>
            <person name="Salamov A."/>
            <person name="Samejima M."/>
            <person name="Schmutz J."/>
            <person name="Slot J.C."/>
            <person name="St John F."/>
            <person name="Stenlid J."/>
            <person name="Sun H."/>
            <person name="Sun S."/>
            <person name="Syed K."/>
            <person name="Tsang A."/>
            <person name="Wiebenga A."/>
            <person name="Young D."/>
            <person name="Pisabarro A."/>
            <person name="Eastwood D.C."/>
            <person name="Martin F."/>
            <person name="Cullen D."/>
            <person name="Grigoriev I.V."/>
            <person name="Hibbett D.S."/>
        </authorList>
    </citation>
    <scope>NUCLEOTIDE SEQUENCE [LARGE SCALE GENOMIC DNA]</scope>
    <source>
        <strain evidence="2">RWD-64-598 SS2</strain>
    </source>
</reference>
<organism evidence="1 2">
    <name type="scientific">Coniophora puteana (strain RWD-64-598)</name>
    <name type="common">Brown rot fungus</name>
    <dbReference type="NCBI Taxonomy" id="741705"/>
    <lineage>
        <taxon>Eukaryota</taxon>
        <taxon>Fungi</taxon>
        <taxon>Dikarya</taxon>
        <taxon>Basidiomycota</taxon>
        <taxon>Agaricomycotina</taxon>
        <taxon>Agaricomycetes</taxon>
        <taxon>Agaricomycetidae</taxon>
        <taxon>Boletales</taxon>
        <taxon>Coniophorineae</taxon>
        <taxon>Coniophoraceae</taxon>
        <taxon>Coniophora</taxon>
    </lineage>
</organism>
<sequence>DQPSLCLQEHCPLCFGGDDWHADRGAADLPDCIVCIDACFAQKWSSAHHESNNHDPPNPTHSVFIDETTVAAVDAKCKKQQGRPYGANQDDFVEPGMYIPTSVLDGCGESFVAADEQRQKASTCFFLILA</sequence>
<evidence type="ECO:0000313" key="1">
    <source>
        <dbReference type="EMBL" id="EIW81262.1"/>
    </source>
</evidence>
<evidence type="ECO:0000313" key="2">
    <source>
        <dbReference type="Proteomes" id="UP000053558"/>
    </source>
</evidence>
<dbReference type="OrthoDB" id="2666777at2759"/>
<keyword evidence="2" id="KW-1185">Reference proteome</keyword>
<dbReference type="OMA" id="CIDACFA"/>
<dbReference type="Pfam" id="PF18758">
    <property type="entry name" value="KDZ"/>
    <property type="match status" value="1"/>
</dbReference>
<gene>
    <name evidence="1" type="ORF">CONPUDRAFT_34413</name>
</gene>
<dbReference type="AlphaFoldDB" id="A0A5M3MQ00"/>
<proteinExistence type="predicted"/>
<dbReference type="RefSeq" id="XP_007768184.1">
    <property type="nucleotide sequence ID" value="XM_007769994.2"/>
</dbReference>
<protein>
    <submittedName>
        <fullName evidence="1">Uncharacterized protein</fullName>
    </submittedName>
</protein>
<dbReference type="InterPro" id="IPR040521">
    <property type="entry name" value="KDZ"/>
</dbReference>
<dbReference type="EMBL" id="JH711578">
    <property type="protein sequence ID" value="EIW81262.1"/>
    <property type="molecule type" value="Genomic_DNA"/>
</dbReference>
<dbReference type="KEGG" id="cput:CONPUDRAFT_34413"/>
<comment type="caution">
    <text evidence="1">The sequence shown here is derived from an EMBL/GenBank/DDBJ whole genome shotgun (WGS) entry which is preliminary data.</text>
</comment>
<dbReference type="GeneID" id="19206772"/>